<accession>A0A0D0C630</accession>
<dbReference type="OrthoDB" id="3038098at2759"/>
<dbReference type="HOGENOM" id="CLU_160138_0_0_1"/>
<evidence type="ECO:0000313" key="2">
    <source>
        <dbReference type="Proteomes" id="UP000053593"/>
    </source>
</evidence>
<dbReference type="AlphaFoldDB" id="A0A0D0C630"/>
<reference evidence="1 2" key="1">
    <citation type="submission" date="2014-04" db="EMBL/GenBank/DDBJ databases">
        <title>Evolutionary Origins and Diversification of the Mycorrhizal Mutualists.</title>
        <authorList>
            <consortium name="DOE Joint Genome Institute"/>
            <consortium name="Mycorrhizal Genomics Consortium"/>
            <person name="Kohler A."/>
            <person name="Kuo A."/>
            <person name="Nagy L.G."/>
            <person name="Floudas D."/>
            <person name="Copeland A."/>
            <person name="Barry K.W."/>
            <person name="Cichocki N."/>
            <person name="Veneault-Fourrey C."/>
            <person name="LaButti K."/>
            <person name="Lindquist E.A."/>
            <person name="Lipzen A."/>
            <person name="Lundell T."/>
            <person name="Morin E."/>
            <person name="Murat C."/>
            <person name="Riley R."/>
            <person name="Ohm R."/>
            <person name="Sun H."/>
            <person name="Tunlid A."/>
            <person name="Henrissat B."/>
            <person name="Grigoriev I.V."/>
            <person name="Hibbett D.S."/>
            <person name="Martin F."/>
        </authorList>
    </citation>
    <scope>NUCLEOTIDE SEQUENCE [LARGE SCALE GENOMIC DNA]</scope>
    <source>
        <strain evidence="1 2">FD-317 M1</strain>
    </source>
</reference>
<dbReference type="SUPFAM" id="SSF54495">
    <property type="entry name" value="UBC-like"/>
    <property type="match status" value="1"/>
</dbReference>
<dbReference type="Proteomes" id="UP000053593">
    <property type="component" value="Unassembled WGS sequence"/>
</dbReference>
<protein>
    <recommendedName>
        <fullName evidence="3">UBC core domain-containing protein</fullName>
    </recommendedName>
</protein>
<dbReference type="Gene3D" id="3.10.110.10">
    <property type="entry name" value="Ubiquitin Conjugating Enzyme"/>
    <property type="match status" value="1"/>
</dbReference>
<evidence type="ECO:0000313" key="1">
    <source>
        <dbReference type="EMBL" id="KIK53307.1"/>
    </source>
</evidence>
<keyword evidence="2" id="KW-1185">Reference proteome</keyword>
<organism evidence="1 2">
    <name type="scientific">Collybiopsis luxurians FD-317 M1</name>
    <dbReference type="NCBI Taxonomy" id="944289"/>
    <lineage>
        <taxon>Eukaryota</taxon>
        <taxon>Fungi</taxon>
        <taxon>Dikarya</taxon>
        <taxon>Basidiomycota</taxon>
        <taxon>Agaricomycotina</taxon>
        <taxon>Agaricomycetes</taxon>
        <taxon>Agaricomycetidae</taxon>
        <taxon>Agaricales</taxon>
        <taxon>Marasmiineae</taxon>
        <taxon>Omphalotaceae</taxon>
        <taxon>Collybiopsis</taxon>
        <taxon>Collybiopsis luxurians</taxon>
    </lineage>
</organism>
<dbReference type="EMBL" id="KN834831">
    <property type="protein sequence ID" value="KIK53307.1"/>
    <property type="molecule type" value="Genomic_DNA"/>
</dbReference>
<dbReference type="InterPro" id="IPR016135">
    <property type="entry name" value="UBQ-conjugating_enzyme/RWD"/>
</dbReference>
<evidence type="ECO:0008006" key="3">
    <source>
        <dbReference type="Google" id="ProtNLM"/>
    </source>
</evidence>
<gene>
    <name evidence="1" type="ORF">GYMLUDRAFT_941874</name>
</gene>
<sequence>MWKERDTRNSFKELGWYMPEEFMGGNLFQWIVELHWFDETLSIADDMKASRKLDSTLFKLCFPSNYPLGPPLFRIITPRFLRFIPDGGGHVQEAG</sequence>
<proteinExistence type="predicted"/>
<name>A0A0D0C630_9AGAR</name>